<organism evidence="1 2">
    <name type="scientific">Streptomyces humidus</name>
    <dbReference type="NCBI Taxonomy" id="52259"/>
    <lineage>
        <taxon>Bacteria</taxon>
        <taxon>Bacillati</taxon>
        <taxon>Actinomycetota</taxon>
        <taxon>Actinomycetes</taxon>
        <taxon>Kitasatosporales</taxon>
        <taxon>Streptomycetaceae</taxon>
        <taxon>Streptomyces</taxon>
    </lineage>
</organism>
<reference evidence="1" key="2">
    <citation type="submission" date="2020-09" db="EMBL/GenBank/DDBJ databases">
        <authorList>
            <person name="Sun Q."/>
            <person name="Ohkuma M."/>
        </authorList>
    </citation>
    <scope>NUCLEOTIDE SEQUENCE</scope>
    <source>
        <strain evidence="1">JCM 4386</strain>
    </source>
</reference>
<dbReference type="Proteomes" id="UP000606194">
    <property type="component" value="Unassembled WGS sequence"/>
</dbReference>
<proteinExistence type="predicted"/>
<keyword evidence="2" id="KW-1185">Reference proteome</keyword>
<reference evidence="1" key="1">
    <citation type="journal article" date="2014" name="Int. J. Syst. Evol. Microbiol.">
        <title>Complete genome sequence of Corynebacterium casei LMG S-19264T (=DSM 44701T), isolated from a smear-ripened cheese.</title>
        <authorList>
            <consortium name="US DOE Joint Genome Institute (JGI-PGF)"/>
            <person name="Walter F."/>
            <person name="Albersmeier A."/>
            <person name="Kalinowski J."/>
            <person name="Ruckert C."/>
        </authorList>
    </citation>
    <scope>NUCLEOTIDE SEQUENCE</scope>
    <source>
        <strain evidence="1">JCM 4386</strain>
    </source>
</reference>
<protein>
    <submittedName>
        <fullName evidence="1">Uncharacterized protein</fullName>
    </submittedName>
</protein>
<name>A0A918GCK7_9ACTN</name>
<evidence type="ECO:0000313" key="2">
    <source>
        <dbReference type="Proteomes" id="UP000606194"/>
    </source>
</evidence>
<dbReference type="AlphaFoldDB" id="A0A918GCK7"/>
<accession>A0A918GCK7</accession>
<gene>
    <name evidence="1" type="ORF">GCM10010269_79250</name>
</gene>
<dbReference type="EMBL" id="BMTL01000056">
    <property type="protein sequence ID" value="GGS28657.1"/>
    <property type="molecule type" value="Genomic_DNA"/>
</dbReference>
<evidence type="ECO:0000313" key="1">
    <source>
        <dbReference type="EMBL" id="GGS28657.1"/>
    </source>
</evidence>
<comment type="caution">
    <text evidence="1">The sequence shown here is derived from an EMBL/GenBank/DDBJ whole genome shotgun (WGS) entry which is preliminary data.</text>
</comment>
<sequence>MTHEDIVKGTIPTKAASSLRRYGSDEAVTTKPKFDGGWSATFLIASPYADRVERERFLADMFGSQDLLWDFPDLFRHALHMRRPRLVERQ</sequence>